<reference evidence="5 6" key="1">
    <citation type="submission" date="2019-08" db="EMBL/GenBank/DDBJ databases">
        <title>In-depth cultivation of the pig gut microbiome towards novel bacterial diversity and tailored functional studies.</title>
        <authorList>
            <person name="Wylensek D."/>
            <person name="Hitch T.C.A."/>
            <person name="Clavel T."/>
        </authorList>
    </citation>
    <scope>NUCLEOTIDE SEQUENCE [LARGE SCALE GENOMIC DNA]</scope>
    <source>
        <strain evidence="5 6">BL-389-WT-3D</strain>
    </source>
</reference>
<dbReference type="Gene3D" id="3.40.50.300">
    <property type="entry name" value="P-loop containing nucleotide triphosphate hydrolases"/>
    <property type="match status" value="1"/>
</dbReference>
<dbReference type="Proteomes" id="UP000462363">
    <property type="component" value="Unassembled WGS sequence"/>
</dbReference>
<dbReference type="Pfam" id="PF00005">
    <property type="entry name" value="ABC_tran"/>
    <property type="match status" value="1"/>
</dbReference>
<keyword evidence="2" id="KW-0547">Nucleotide-binding</keyword>
<accession>A0A844F350</accession>
<evidence type="ECO:0000256" key="3">
    <source>
        <dbReference type="ARBA" id="ARBA00022840"/>
    </source>
</evidence>
<dbReference type="Pfam" id="PF13732">
    <property type="entry name" value="DrrA1-3_C"/>
    <property type="match status" value="1"/>
</dbReference>
<dbReference type="SUPFAM" id="SSF52540">
    <property type="entry name" value="P-loop containing nucleoside triphosphate hydrolases"/>
    <property type="match status" value="1"/>
</dbReference>
<dbReference type="SMART" id="SM00382">
    <property type="entry name" value="AAA"/>
    <property type="match status" value="1"/>
</dbReference>
<dbReference type="GO" id="GO:0016887">
    <property type="term" value="F:ATP hydrolysis activity"/>
    <property type="evidence" value="ECO:0007669"/>
    <property type="project" value="InterPro"/>
</dbReference>
<proteinExistence type="predicted"/>
<organism evidence="5 6">
    <name type="scientific">Clostridium scindens (strain JCM 10418 / VPI 12708)</name>
    <dbReference type="NCBI Taxonomy" id="29347"/>
    <lineage>
        <taxon>Bacteria</taxon>
        <taxon>Bacillati</taxon>
        <taxon>Bacillota</taxon>
        <taxon>Clostridia</taxon>
        <taxon>Lachnospirales</taxon>
        <taxon>Lachnospiraceae</taxon>
    </lineage>
</organism>
<dbReference type="InterPro" id="IPR003593">
    <property type="entry name" value="AAA+_ATPase"/>
</dbReference>
<dbReference type="PROSITE" id="PS50893">
    <property type="entry name" value="ABC_TRANSPORTER_2"/>
    <property type="match status" value="1"/>
</dbReference>
<dbReference type="RefSeq" id="WP_004605145.1">
    <property type="nucleotide sequence ID" value="NZ_AP025569.1"/>
</dbReference>
<evidence type="ECO:0000256" key="2">
    <source>
        <dbReference type="ARBA" id="ARBA00022741"/>
    </source>
</evidence>
<dbReference type="InterPro" id="IPR003439">
    <property type="entry name" value="ABC_transporter-like_ATP-bd"/>
</dbReference>
<keyword evidence="3 5" id="KW-0067">ATP-binding</keyword>
<evidence type="ECO:0000313" key="6">
    <source>
        <dbReference type="Proteomes" id="UP000462363"/>
    </source>
</evidence>
<dbReference type="EMBL" id="VUMB01000002">
    <property type="protein sequence ID" value="MSS39013.1"/>
    <property type="molecule type" value="Genomic_DNA"/>
</dbReference>
<sequence>MIHIENLVKRYGDLVALDHLSLNIQEGEIFGLLGPNGSGKTTAINCLLALLKYDKGTITIFGKPMRPNSYDIKKDIGVVMQNVAVFEQMTVRENIDYFCGLYVKDKEKRRSLVEEAIAFTGLEDFEKMRPKKLSGGLLRRLNIACGIVHKPKLIILDEPTVAVDPQSRNKILEGIMELNRQGSTIIYTSHYMEEVEQICSRIAIIDHGKVLATGTTEELKRMIKTGETITIEAISLTDLELAEIRQLPHVFDLSYEEQILKIRLSSAKHNLVRVLDYLKENDVSFGRVFSELPTLNDVFLEITGKELRD</sequence>
<dbReference type="AlphaFoldDB" id="A0A844F350"/>
<keyword evidence="1" id="KW-0813">Transport</keyword>
<feature type="domain" description="ABC transporter" evidence="4">
    <location>
        <begin position="2"/>
        <end position="232"/>
    </location>
</feature>
<name>A0A844F350_CLOSV</name>
<evidence type="ECO:0000313" key="5">
    <source>
        <dbReference type="EMBL" id="MSS39013.1"/>
    </source>
</evidence>
<dbReference type="InterPro" id="IPR025302">
    <property type="entry name" value="DrrA1/2-like_C"/>
</dbReference>
<dbReference type="PANTHER" id="PTHR43582:SF2">
    <property type="entry name" value="LINEARMYCIN RESISTANCE ATP-BINDING PROTEIN LNRL"/>
    <property type="match status" value="1"/>
</dbReference>
<dbReference type="InterPro" id="IPR027417">
    <property type="entry name" value="P-loop_NTPase"/>
</dbReference>
<dbReference type="GeneID" id="62697542"/>
<evidence type="ECO:0000256" key="1">
    <source>
        <dbReference type="ARBA" id="ARBA00022448"/>
    </source>
</evidence>
<comment type="caution">
    <text evidence="5">The sequence shown here is derived from an EMBL/GenBank/DDBJ whole genome shotgun (WGS) entry which is preliminary data.</text>
</comment>
<dbReference type="GO" id="GO:0005524">
    <property type="term" value="F:ATP binding"/>
    <property type="evidence" value="ECO:0007669"/>
    <property type="project" value="UniProtKB-KW"/>
</dbReference>
<dbReference type="PANTHER" id="PTHR43582">
    <property type="entry name" value="LINEARMYCIN RESISTANCE ATP-BINDING PROTEIN LNRL"/>
    <property type="match status" value="1"/>
</dbReference>
<protein>
    <submittedName>
        <fullName evidence="5">ABC transporter ATP-binding protein</fullName>
    </submittedName>
</protein>
<gene>
    <name evidence="5" type="ORF">FYJ37_01280</name>
</gene>
<evidence type="ECO:0000259" key="4">
    <source>
        <dbReference type="PROSITE" id="PS50893"/>
    </source>
</evidence>